<gene>
    <name evidence="1" type="ORF">N7456_013279</name>
</gene>
<evidence type="ECO:0000313" key="2">
    <source>
        <dbReference type="Proteomes" id="UP001149165"/>
    </source>
</evidence>
<sequence length="68" mass="7986">MDDRIKRLCQMQSQHYNEFNSTSDEGWYGSISAINDRLSFDNISISTVFWPDHSNSLFNILDHFGRNI</sequence>
<protein>
    <submittedName>
        <fullName evidence="1">Uncharacterized protein</fullName>
    </submittedName>
</protein>
<dbReference type="AlphaFoldDB" id="A0A9W9EG00"/>
<evidence type="ECO:0000313" key="1">
    <source>
        <dbReference type="EMBL" id="KAJ5081041.1"/>
    </source>
</evidence>
<organism evidence="1 2">
    <name type="scientific">Penicillium angulare</name>
    <dbReference type="NCBI Taxonomy" id="116970"/>
    <lineage>
        <taxon>Eukaryota</taxon>
        <taxon>Fungi</taxon>
        <taxon>Dikarya</taxon>
        <taxon>Ascomycota</taxon>
        <taxon>Pezizomycotina</taxon>
        <taxon>Eurotiomycetes</taxon>
        <taxon>Eurotiomycetidae</taxon>
        <taxon>Eurotiales</taxon>
        <taxon>Aspergillaceae</taxon>
        <taxon>Penicillium</taxon>
    </lineage>
</organism>
<dbReference type="Proteomes" id="UP001149165">
    <property type="component" value="Unassembled WGS sequence"/>
</dbReference>
<reference evidence="1" key="1">
    <citation type="submission" date="2022-11" db="EMBL/GenBank/DDBJ databases">
        <authorList>
            <person name="Petersen C."/>
        </authorList>
    </citation>
    <scope>NUCLEOTIDE SEQUENCE</scope>
    <source>
        <strain evidence="1">IBT 30069</strain>
    </source>
</reference>
<reference evidence="1" key="2">
    <citation type="journal article" date="2023" name="IMA Fungus">
        <title>Comparative genomic study of the Penicillium genus elucidates a diverse pangenome and 15 lateral gene transfer events.</title>
        <authorList>
            <person name="Petersen C."/>
            <person name="Sorensen T."/>
            <person name="Nielsen M.R."/>
            <person name="Sondergaard T.E."/>
            <person name="Sorensen J.L."/>
            <person name="Fitzpatrick D.A."/>
            <person name="Frisvad J.C."/>
            <person name="Nielsen K.L."/>
        </authorList>
    </citation>
    <scope>NUCLEOTIDE SEQUENCE</scope>
    <source>
        <strain evidence="1">IBT 30069</strain>
    </source>
</reference>
<accession>A0A9W9EG00</accession>
<dbReference type="EMBL" id="JAPQKH010000011">
    <property type="protein sequence ID" value="KAJ5081041.1"/>
    <property type="molecule type" value="Genomic_DNA"/>
</dbReference>
<name>A0A9W9EG00_9EURO</name>
<keyword evidence="2" id="KW-1185">Reference proteome</keyword>
<comment type="caution">
    <text evidence="1">The sequence shown here is derived from an EMBL/GenBank/DDBJ whole genome shotgun (WGS) entry which is preliminary data.</text>
</comment>
<proteinExistence type="predicted"/>